<gene>
    <name evidence="1" type="ORF">TRIUR3_29379</name>
</gene>
<proteinExistence type="predicted"/>
<protein>
    <submittedName>
        <fullName evidence="1">Uncharacterized protein</fullName>
    </submittedName>
</protein>
<accession>M7ZX43</accession>
<evidence type="ECO:0000313" key="1">
    <source>
        <dbReference type="EMBL" id="EMS52699.1"/>
    </source>
</evidence>
<name>M7ZX43_TRIUA</name>
<dbReference type="EMBL" id="KD203687">
    <property type="protein sequence ID" value="EMS52699.1"/>
    <property type="molecule type" value="Genomic_DNA"/>
</dbReference>
<dbReference type="AlphaFoldDB" id="M7ZX43"/>
<sequence>MTRLSSSALKHKDAAKKQGSQVHLLDAFQYIYFPLCKCGGLERPSRSQPPQQAVQRHLRRRFIAKTAT</sequence>
<organism evidence="1">
    <name type="scientific">Triticum urartu</name>
    <name type="common">Red wild einkorn</name>
    <name type="synonym">Crithodium urartu</name>
    <dbReference type="NCBI Taxonomy" id="4572"/>
    <lineage>
        <taxon>Eukaryota</taxon>
        <taxon>Viridiplantae</taxon>
        <taxon>Streptophyta</taxon>
        <taxon>Embryophyta</taxon>
        <taxon>Tracheophyta</taxon>
        <taxon>Spermatophyta</taxon>
        <taxon>Magnoliopsida</taxon>
        <taxon>Liliopsida</taxon>
        <taxon>Poales</taxon>
        <taxon>Poaceae</taxon>
        <taxon>BOP clade</taxon>
        <taxon>Pooideae</taxon>
        <taxon>Triticodae</taxon>
        <taxon>Triticeae</taxon>
        <taxon>Triticinae</taxon>
        <taxon>Triticum</taxon>
    </lineage>
</organism>
<reference evidence="1" key="1">
    <citation type="journal article" date="2013" name="Nature">
        <title>Draft genome of the wheat A-genome progenitor Triticum urartu.</title>
        <authorList>
            <person name="Ling H.Q."/>
            <person name="Zhao S."/>
            <person name="Liu D."/>
            <person name="Wang J."/>
            <person name="Sun H."/>
            <person name="Zhang C."/>
            <person name="Fan H."/>
            <person name="Li D."/>
            <person name="Dong L."/>
            <person name="Tao Y."/>
            <person name="Gao C."/>
            <person name="Wu H."/>
            <person name="Li Y."/>
            <person name="Cui Y."/>
            <person name="Guo X."/>
            <person name="Zheng S."/>
            <person name="Wang B."/>
            <person name="Yu K."/>
            <person name="Liang Q."/>
            <person name="Yang W."/>
            <person name="Lou X."/>
            <person name="Chen J."/>
            <person name="Feng M."/>
            <person name="Jian J."/>
            <person name="Zhang X."/>
            <person name="Luo G."/>
            <person name="Jiang Y."/>
            <person name="Liu J."/>
            <person name="Wang Z."/>
            <person name="Sha Y."/>
            <person name="Zhang B."/>
            <person name="Wu H."/>
            <person name="Tang D."/>
            <person name="Shen Q."/>
            <person name="Xue P."/>
            <person name="Zou S."/>
            <person name="Wang X."/>
            <person name="Liu X."/>
            <person name="Wang F."/>
            <person name="Yang Y."/>
            <person name="An X."/>
            <person name="Dong Z."/>
            <person name="Zhang K."/>
            <person name="Zhang X."/>
            <person name="Luo M.C."/>
            <person name="Dvorak J."/>
            <person name="Tong Y."/>
            <person name="Wang J."/>
            <person name="Yang H."/>
            <person name="Li Z."/>
            <person name="Wang D."/>
            <person name="Zhang A."/>
            <person name="Wang J."/>
        </authorList>
    </citation>
    <scope>NUCLEOTIDE SEQUENCE</scope>
</reference>